<evidence type="ECO:0008006" key="3">
    <source>
        <dbReference type="Google" id="ProtNLM"/>
    </source>
</evidence>
<name>A0ABQ1KUP3_9GAMM</name>
<reference evidence="2" key="1">
    <citation type="journal article" date="2019" name="Int. J. Syst. Evol. Microbiol.">
        <title>The Global Catalogue of Microorganisms (GCM) 10K type strain sequencing project: providing services to taxonomists for standard genome sequencing and annotation.</title>
        <authorList>
            <consortium name="The Broad Institute Genomics Platform"/>
            <consortium name="The Broad Institute Genome Sequencing Center for Infectious Disease"/>
            <person name="Wu L."/>
            <person name="Ma J."/>
        </authorList>
    </citation>
    <scope>NUCLEOTIDE SEQUENCE [LARGE SCALE GENOMIC DNA]</scope>
    <source>
        <strain evidence="2">CGMCC 1.15341</strain>
    </source>
</reference>
<accession>A0ABQ1KUP3</accession>
<dbReference type="Proteomes" id="UP000629025">
    <property type="component" value="Unassembled WGS sequence"/>
</dbReference>
<organism evidence="1 2">
    <name type="scientific">Marinobacterium zhoushanense</name>
    <dbReference type="NCBI Taxonomy" id="1679163"/>
    <lineage>
        <taxon>Bacteria</taxon>
        <taxon>Pseudomonadati</taxon>
        <taxon>Pseudomonadota</taxon>
        <taxon>Gammaproteobacteria</taxon>
        <taxon>Oceanospirillales</taxon>
        <taxon>Oceanospirillaceae</taxon>
        <taxon>Marinobacterium</taxon>
    </lineage>
</organism>
<protein>
    <recommendedName>
        <fullName evidence="3">DUF1127 domain-containing protein</fullName>
    </recommendedName>
</protein>
<dbReference type="RefSeq" id="WP_188752106.1">
    <property type="nucleotide sequence ID" value="NZ_BMIJ01000011.1"/>
</dbReference>
<proteinExistence type="predicted"/>
<gene>
    <name evidence="1" type="ORF">GCM10011352_41960</name>
</gene>
<evidence type="ECO:0000313" key="2">
    <source>
        <dbReference type="Proteomes" id="UP000629025"/>
    </source>
</evidence>
<keyword evidence="2" id="KW-1185">Reference proteome</keyword>
<sequence length="99" mass="11458">MSTYDLKLSSNPNHPLSWDALRIQFPADNLAVRIYRSLGQRLTEWKYRRALVNLLDYDDHVLADIGMTRGELNMAIELPLTQDAKQAMAKWQAERRITG</sequence>
<comment type="caution">
    <text evidence="1">The sequence shown here is derived from an EMBL/GenBank/DDBJ whole genome shotgun (WGS) entry which is preliminary data.</text>
</comment>
<evidence type="ECO:0000313" key="1">
    <source>
        <dbReference type="EMBL" id="GGC11046.1"/>
    </source>
</evidence>
<dbReference type="EMBL" id="BMIJ01000011">
    <property type="protein sequence ID" value="GGC11046.1"/>
    <property type="molecule type" value="Genomic_DNA"/>
</dbReference>